<keyword evidence="2" id="KW-1185">Reference proteome</keyword>
<reference evidence="1" key="2">
    <citation type="submission" date="2023-05" db="EMBL/GenBank/DDBJ databases">
        <authorList>
            <person name="Fouks B."/>
        </authorList>
    </citation>
    <scope>NUCLEOTIDE SEQUENCE</scope>
    <source>
        <strain evidence="1">Stay&amp;Tobe</strain>
        <tissue evidence="1">Testes</tissue>
    </source>
</reference>
<evidence type="ECO:0000313" key="1">
    <source>
        <dbReference type="EMBL" id="KAJ9600318.1"/>
    </source>
</evidence>
<reference evidence="1" key="1">
    <citation type="journal article" date="2023" name="IScience">
        <title>Live-bearing cockroach genome reveals convergent evolutionary mechanisms linked to viviparity in insects and beyond.</title>
        <authorList>
            <person name="Fouks B."/>
            <person name="Harrison M.C."/>
            <person name="Mikhailova A.A."/>
            <person name="Marchal E."/>
            <person name="English S."/>
            <person name="Carruthers M."/>
            <person name="Jennings E.C."/>
            <person name="Chiamaka E.L."/>
            <person name="Frigard R.A."/>
            <person name="Pippel M."/>
            <person name="Attardo G.M."/>
            <person name="Benoit J.B."/>
            <person name="Bornberg-Bauer E."/>
            <person name="Tobe S.S."/>
        </authorList>
    </citation>
    <scope>NUCLEOTIDE SEQUENCE</scope>
    <source>
        <strain evidence="1">Stay&amp;Tobe</strain>
    </source>
</reference>
<protein>
    <submittedName>
        <fullName evidence="1">Uncharacterized protein</fullName>
    </submittedName>
</protein>
<feature type="non-terminal residue" evidence="1">
    <location>
        <position position="1"/>
    </location>
</feature>
<dbReference type="Proteomes" id="UP001233999">
    <property type="component" value="Unassembled WGS sequence"/>
</dbReference>
<proteinExistence type="predicted"/>
<organism evidence="1 2">
    <name type="scientific">Diploptera punctata</name>
    <name type="common">Pacific beetle cockroach</name>
    <dbReference type="NCBI Taxonomy" id="6984"/>
    <lineage>
        <taxon>Eukaryota</taxon>
        <taxon>Metazoa</taxon>
        <taxon>Ecdysozoa</taxon>
        <taxon>Arthropoda</taxon>
        <taxon>Hexapoda</taxon>
        <taxon>Insecta</taxon>
        <taxon>Pterygota</taxon>
        <taxon>Neoptera</taxon>
        <taxon>Polyneoptera</taxon>
        <taxon>Dictyoptera</taxon>
        <taxon>Blattodea</taxon>
        <taxon>Blaberoidea</taxon>
        <taxon>Blaberidae</taxon>
        <taxon>Diplopterinae</taxon>
        <taxon>Diploptera</taxon>
    </lineage>
</organism>
<comment type="caution">
    <text evidence="1">The sequence shown here is derived from an EMBL/GenBank/DDBJ whole genome shotgun (WGS) entry which is preliminary data.</text>
</comment>
<evidence type="ECO:0000313" key="2">
    <source>
        <dbReference type="Proteomes" id="UP001233999"/>
    </source>
</evidence>
<dbReference type="AlphaFoldDB" id="A0AAD8AJH7"/>
<sequence length="129" mass="14462">FTFSLCTDPTKLHTIDKAFLCCNTNVHLLREKLELCKKGATVVHLNRHRHQWSGNMLVPHVLGYACVHCQDGSSLFCRADNRTARSSSKSISAAVTWPGVHFQICTAVLSEVHPPSLVPTTDNNRSYEW</sequence>
<feature type="non-terminal residue" evidence="1">
    <location>
        <position position="129"/>
    </location>
</feature>
<name>A0AAD8AJH7_DIPPU</name>
<gene>
    <name evidence="1" type="ORF">L9F63_009394</name>
</gene>
<dbReference type="EMBL" id="JASPKZ010000432">
    <property type="protein sequence ID" value="KAJ9600318.1"/>
    <property type="molecule type" value="Genomic_DNA"/>
</dbReference>
<accession>A0AAD8AJH7</accession>